<dbReference type="Proteomes" id="UP000747542">
    <property type="component" value="Unassembled WGS sequence"/>
</dbReference>
<evidence type="ECO:0000256" key="3">
    <source>
        <dbReference type="ARBA" id="ARBA00022833"/>
    </source>
</evidence>
<evidence type="ECO:0000259" key="6">
    <source>
        <dbReference type="PROSITE" id="PS50016"/>
    </source>
</evidence>
<evidence type="ECO:0000256" key="4">
    <source>
        <dbReference type="PROSITE-ProRule" id="PRU00146"/>
    </source>
</evidence>
<feature type="domain" description="PHD-type" evidence="6">
    <location>
        <begin position="90"/>
        <end position="152"/>
    </location>
</feature>
<evidence type="ECO:0000256" key="1">
    <source>
        <dbReference type="ARBA" id="ARBA00022723"/>
    </source>
</evidence>
<dbReference type="InterPro" id="IPR019787">
    <property type="entry name" value="Znf_PHD-finger"/>
</dbReference>
<dbReference type="CDD" id="cd15489">
    <property type="entry name" value="PHD_SF"/>
    <property type="match status" value="1"/>
</dbReference>
<keyword evidence="3" id="KW-0862">Zinc</keyword>
<dbReference type="InterPro" id="IPR052797">
    <property type="entry name" value="RegFact_GeneExpr_CellDeath"/>
</dbReference>
<evidence type="ECO:0000313" key="7">
    <source>
        <dbReference type="EMBL" id="KAG7162173.1"/>
    </source>
</evidence>
<protein>
    <submittedName>
        <fullName evidence="7">Zinc finger transcription factor family protein 17-like</fullName>
    </submittedName>
</protein>
<dbReference type="InterPro" id="IPR007588">
    <property type="entry name" value="Znf_FLYWCH"/>
</dbReference>
<gene>
    <name evidence="7" type="primary">ztf-17-L</name>
    <name evidence="7" type="ORF">Hamer_G010840</name>
</gene>
<dbReference type="Gene3D" id="3.30.40.10">
    <property type="entry name" value="Zinc/RING finger domain, C3HC4 (zinc finger)"/>
    <property type="match status" value="1"/>
</dbReference>
<dbReference type="GO" id="GO:0008270">
    <property type="term" value="F:zinc ion binding"/>
    <property type="evidence" value="ECO:0007669"/>
    <property type="project" value="UniProtKB-KW"/>
</dbReference>
<evidence type="ECO:0000256" key="2">
    <source>
        <dbReference type="ARBA" id="ARBA00022771"/>
    </source>
</evidence>
<keyword evidence="1" id="KW-0479">Metal-binding</keyword>
<dbReference type="Gene3D" id="2.20.25.240">
    <property type="match status" value="1"/>
</dbReference>
<dbReference type="PANTHER" id="PTHR33936:SF24">
    <property type="entry name" value="C2H2-TYPE DOMAIN-CONTAINING PROTEIN"/>
    <property type="match status" value="1"/>
</dbReference>
<dbReference type="InterPro" id="IPR013087">
    <property type="entry name" value="Znf_C2H2_type"/>
</dbReference>
<dbReference type="InterPro" id="IPR013083">
    <property type="entry name" value="Znf_RING/FYVE/PHD"/>
</dbReference>
<keyword evidence="2 4" id="KW-0863">Zinc-finger</keyword>
<evidence type="ECO:0000313" key="8">
    <source>
        <dbReference type="Proteomes" id="UP000747542"/>
    </source>
</evidence>
<dbReference type="Gene3D" id="3.30.160.60">
    <property type="entry name" value="Classic Zinc Finger"/>
    <property type="match status" value="1"/>
</dbReference>
<keyword evidence="8" id="KW-1185">Reference proteome</keyword>
<dbReference type="PROSITE" id="PS00028">
    <property type="entry name" value="ZINC_FINGER_C2H2_1"/>
    <property type="match status" value="2"/>
</dbReference>
<accession>A0A8J5MSI5</accession>
<reference evidence="7" key="1">
    <citation type="journal article" date="2021" name="Sci. Adv.">
        <title>The American lobster genome reveals insights on longevity, neural, and immune adaptations.</title>
        <authorList>
            <person name="Polinski J.M."/>
            <person name="Zimin A.V."/>
            <person name="Clark K.F."/>
            <person name="Kohn A.B."/>
            <person name="Sadowski N."/>
            <person name="Timp W."/>
            <person name="Ptitsyn A."/>
            <person name="Khanna P."/>
            <person name="Romanova D.Y."/>
            <person name="Williams P."/>
            <person name="Greenwood S.J."/>
            <person name="Moroz L.L."/>
            <person name="Walt D.R."/>
            <person name="Bodnar A.G."/>
        </authorList>
    </citation>
    <scope>NUCLEOTIDE SEQUENCE</scope>
    <source>
        <strain evidence="7">GMGI-L3</strain>
    </source>
</reference>
<dbReference type="SMART" id="SM00355">
    <property type="entry name" value="ZnF_C2H2"/>
    <property type="match status" value="2"/>
</dbReference>
<dbReference type="Pfam" id="PF04500">
    <property type="entry name" value="FLYWCH"/>
    <property type="match status" value="1"/>
</dbReference>
<dbReference type="PANTHER" id="PTHR33936">
    <property type="entry name" value="PROTEIN CBG17840"/>
    <property type="match status" value="1"/>
</dbReference>
<evidence type="ECO:0000256" key="5">
    <source>
        <dbReference type="SAM" id="MobiDB-lite"/>
    </source>
</evidence>
<organism evidence="7 8">
    <name type="scientific">Homarus americanus</name>
    <name type="common">American lobster</name>
    <dbReference type="NCBI Taxonomy" id="6706"/>
    <lineage>
        <taxon>Eukaryota</taxon>
        <taxon>Metazoa</taxon>
        <taxon>Ecdysozoa</taxon>
        <taxon>Arthropoda</taxon>
        <taxon>Crustacea</taxon>
        <taxon>Multicrustacea</taxon>
        <taxon>Malacostraca</taxon>
        <taxon>Eumalacostraca</taxon>
        <taxon>Eucarida</taxon>
        <taxon>Decapoda</taxon>
        <taxon>Pleocyemata</taxon>
        <taxon>Astacidea</taxon>
        <taxon>Nephropoidea</taxon>
        <taxon>Nephropidae</taxon>
        <taxon>Homarus</taxon>
    </lineage>
</organism>
<dbReference type="InterPro" id="IPR048325">
    <property type="entry name" value="ZSWIM3_N"/>
</dbReference>
<comment type="caution">
    <text evidence="7">The sequence shown here is derived from an EMBL/GenBank/DDBJ whole genome shotgun (WGS) entry which is preliminary data.</text>
</comment>
<dbReference type="AlphaFoldDB" id="A0A8J5MSI5"/>
<name>A0A8J5MSI5_HOMAM</name>
<proteinExistence type="predicted"/>
<dbReference type="PROSITE" id="PS50016">
    <property type="entry name" value="ZF_PHD_2"/>
    <property type="match status" value="1"/>
</dbReference>
<dbReference type="SUPFAM" id="SSF57903">
    <property type="entry name" value="FYVE/PHD zinc finger"/>
    <property type="match status" value="1"/>
</dbReference>
<dbReference type="EMBL" id="JAHLQT010028013">
    <property type="protein sequence ID" value="KAG7162173.1"/>
    <property type="molecule type" value="Genomic_DNA"/>
</dbReference>
<feature type="region of interest" description="Disordered" evidence="5">
    <location>
        <begin position="435"/>
        <end position="482"/>
    </location>
</feature>
<dbReference type="Pfam" id="PF21599">
    <property type="entry name" value="ZSWIM3_N"/>
    <property type="match status" value="1"/>
</dbReference>
<dbReference type="InterPro" id="IPR011011">
    <property type="entry name" value="Znf_FYVE_PHD"/>
</dbReference>
<feature type="compositionally biased region" description="Polar residues" evidence="5">
    <location>
        <begin position="452"/>
        <end position="464"/>
    </location>
</feature>
<sequence>MAAVVADVLRVGDAFKSFEEVKCAMEKFEQSQFMTYYKRDSRTINTAGKRVQIDNPNQDLLYYELKYTCVKGGREYHSRGSGQRPNQSCIQFCSGCGKEIRSRRQALYCDYCHQWRHWKCVTTITQDKYRKISKHLKEGGSFAWHCPECPATVDLPLEESSTSADNSFTFNFPIEPVTPVQETSLKDEPIPENLPDDQPVIWEVIPFGTNRGKLRLLSSDGYSYTVRKEKESVTYWTCSIRQKHNRCPASVIQRETTFKPGLQAHNHPGTPGLLATTKVSVAVKERCALDNFTSAAQIVKEELISYKQSHPNTHRLPKPSSIVKQGNRHRQAQRSHHLTQHNFELMSDSLSPDFIRRDIQVCSDDNQTTERHNGMAIDRSFRETCGSFVQFRASKDGQRLSVIKMDSTHNHPVSKVGKQVTLRDISNQTAKLNRSFSNLQEPDSHVTAESEGMNSGTAMSGSSSRRQEKRKVVYNGDGGTPKVVKVGEPAPPAMDYLELVWQPQGTDTLPKNGGRWLLKKEVPYPVDQATELDQDVLQDTPQNQDVQDTPQNQDVLQDTPQNQDVLQDTPQNQDVLQDTPQNQDVQDTPQNQDVLQHNTDTNQGKQDVLRDTEDTFQVNPANCQENEGLGGCEAQTKVYHCPICHTVVASRQSLFKHRKRKHEEVMEDCEQRKTLQCMECSLRFVVMKDLLGHYQAEHQRDIFLRAGHFKNKEEFMSWMKDVEKKTRARFVKHSGQTQIKHAKVDYFYCNRSGSFVSKGKGRRSIKAQGSSKINGICSAFIKVVHDRLLETCTTEFCLDHSHECDITHLKLSDDLQTSIATKLAKGVEIDEILDDVRSNKGYLDRDSLLVRKDIHNIKRRFNVDVKEQHNDDVNSARLSPVKCCEKSYLGTTWCPDHFVNML</sequence>